<organism evidence="1 2">
    <name type="scientific">Datura stramonium</name>
    <name type="common">Jimsonweed</name>
    <name type="synonym">Common thornapple</name>
    <dbReference type="NCBI Taxonomy" id="4076"/>
    <lineage>
        <taxon>Eukaryota</taxon>
        <taxon>Viridiplantae</taxon>
        <taxon>Streptophyta</taxon>
        <taxon>Embryophyta</taxon>
        <taxon>Tracheophyta</taxon>
        <taxon>Spermatophyta</taxon>
        <taxon>Magnoliopsida</taxon>
        <taxon>eudicotyledons</taxon>
        <taxon>Gunneridae</taxon>
        <taxon>Pentapetalae</taxon>
        <taxon>asterids</taxon>
        <taxon>lamiids</taxon>
        <taxon>Solanales</taxon>
        <taxon>Solanaceae</taxon>
        <taxon>Solanoideae</taxon>
        <taxon>Datureae</taxon>
        <taxon>Datura</taxon>
    </lineage>
</organism>
<feature type="non-terminal residue" evidence="1">
    <location>
        <position position="1"/>
    </location>
</feature>
<gene>
    <name evidence="1" type="ORF">HAX54_004733</name>
</gene>
<reference evidence="1 2" key="1">
    <citation type="journal article" date="2021" name="BMC Genomics">
        <title>Datura genome reveals duplications of psychoactive alkaloid biosynthetic genes and high mutation rate following tissue culture.</title>
        <authorList>
            <person name="Rajewski A."/>
            <person name="Carter-House D."/>
            <person name="Stajich J."/>
            <person name="Litt A."/>
        </authorList>
    </citation>
    <scope>NUCLEOTIDE SEQUENCE [LARGE SCALE GENOMIC DNA]</scope>
    <source>
        <strain evidence="1">AR-01</strain>
    </source>
</reference>
<name>A0ABS8WW41_DATST</name>
<proteinExistence type="predicted"/>
<sequence length="87" mass="9916">LLLFTEHGGGEKRKVRGEGWFPVQDEWRREKSGGGFRLGGNGEEKISGGEVVLWWFSGEGDGRDCEERRKGRRRWDGFLVVMAFSAQ</sequence>
<accession>A0ABS8WW41</accession>
<dbReference type="Proteomes" id="UP000823775">
    <property type="component" value="Unassembled WGS sequence"/>
</dbReference>
<comment type="caution">
    <text evidence="1">The sequence shown here is derived from an EMBL/GenBank/DDBJ whole genome shotgun (WGS) entry which is preliminary data.</text>
</comment>
<dbReference type="EMBL" id="JACEIK010012201">
    <property type="protein sequence ID" value="MCE3216071.1"/>
    <property type="molecule type" value="Genomic_DNA"/>
</dbReference>
<evidence type="ECO:0000313" key="2">
    <source>
        <dbReference type="Proteomes" id="UP000823775"/>
    </source>
</evidence>
<evidence type="ECO:0000313" key="1">
    <source>
        <dbReference type="EMBL" id="MCE3216071.1"/>
    </source>
</evidence>
<protein>
    <submittedName>
        <fullName evidence="1">Uncharacterized protein</fullName>
    </submittedName>
</protein>
<keyword evidence="2" id="KW-1185">Reference proteome</keyword>